<evidence type="ECO:0000256" key="13">
    <source>
        <dbReference type="ARBA" id="ARBA00036671"/>
    </source>
</evidence>
<dbReference type="STRING" id="590646.G3B1T5"/>
<dbReference type="UniPathway" id="UPA00094"/>
<evidence type="ECO:0000256" key="12">
    <source>
        <dbReference type="ARBA" id="ARBA00023239"/>
    </source>
</evidence>
<keyword evidence="6 14" id="KW-0812">Transmembrane</keyword>
<comment type="catalytic activity">
    <reaction evidence="13 14">
        <text>a very-long-chain (3R)-3-hydroxyacyl-CoA = a very-long-chain (2E)-enoyl-CoA + H2O</text>
        <dbReference type="Rhea" id="RHEA:45812"/>
        <dbReference type="ChEBI" id="CHEBI:15377"/>
        <dbReference type="ChEBI" id="CHEBI:83728"/>
        <dbReference type="ChEBI" id="CHEBI:85440"/>
        <dbReference type="EC" id="4.2.1.134"/>
    </reaction>
</comment>
<sequence>MAEAHPHKWLITYNSISTSLWTIVLFNSVFLGIALGQPLVFEKTNKINTLIQTVALVEVVNAATGIVRASLFTTGMQVYSRLLVVWGIWQFLPESPANDHWSYISVTIAWALSEIVKYSYHASSLMGNVPYWLAFIRYTAFIVLYPVGVGSEMLIMYLSLDVARAVAGDLMYYFLIINLAFYIPALVHLYTHLLRQRKKVLGKYKKEAVEKKEQ</sequence>
<dbReference type="AlphaFoldDB" id="G3B1T5"/>
<evidence type="ECO:0000256" key="4">
    <source>
        <dbReference type="ARBA" id="ARBA00013122"/>
    </source>
</evidence>
<dbReference type="eggNOG" id="KOG3187">
    <property type="taxonomic scope" value="Eukaryota"/>
</dbReference>
<dbReference type="OrthoDB" id="46988at2759"/>
<keyword evidence="7 14" id="KW-0276">Fatty acid metabolism</keyword>
<dbReference type="EMBL" id="GL996515">
    <property type="protein sequence ID" value="EGV65008.1"/>
    <property type="molecule type" value="Genomic_DNA"/>
</dbReference>
<keyword evidence="10 14" id="KW-0472">Membrane</keyword>
<dbReference type="Proteomes" id="UP000000707">
    <property type="component" value="Unassembled WGS sequence"/>
</dbReference>
<comment type="pathway">
    <text evidence="2 14">Lipid metabolism; fatty acid biosynthesis.</text>
</comment>
<comment type="similarity">
    <text evidence="3 14">Belongs to the very long-chain fatty acids dehydratase HACD family.</text>
</comment>
<keyword evidence="14" id="KW-0256">Endoplasmic reticulum</keyword>
<comment type="caution">
    <text evidence="14">Lacks conserved residue(s) required for the propagation of feature annotation.</text>
</comment>
<dbReference type="Pfam" id="PF04387">
    <property type="entry name" value="PTPLA"/>
    <property type="match status" value="1"/>
</dbReference>
<organism evidence="16">
    <name type="scientific">Candida tenuis (strain ATCC 10573 / BCRC 21748 / CBS 615 / JCM 9827 / NBRC 10315 / NRRL Y-1498 / VKM Y-70)</name>
    <name type="common">Yeast</name>
    <name type="synonym">Yamadazyma tenuis</name>
    <dbReference type="NCBI Taxonomy" id="590646"/>
    <lineage>
        <taxon>Eukaryota</taxon>
        <taxon>Fungi</taxon>
        <taxon>Dikarya</taxon>
        <taxon>Ascomycota</taxon>
        <taxon>Saccharomycotina</taxon>
        <taxon>Pichiomycetes</taxon>
        <taxon>Debaryomycetaceae</taxon>
        <taxon>Yamadazyma</taxon>
    </lineage>
</organism>
<protein>
    <recommendedName>
        <fullName evidence="4 14">Very-long-chain (3R)-3-hydroxyacyl-CoA dehydratase</fullName>
        <ecNumber evidence="4 14">4.2.1.134</ecNumber>
    </recommendedName>
</protein>
<dbReference type="KEGG" id="cten:18246886"/>
<dbReference type="GO" id="GO:0005789">
    <property type="term" value="C:endoplasmic reticulum membrane"/>
    <property type="evidence" value="ECO:0007669"/>
    <property type="project" value="UniProtKB-SubCell"/>
</dbReference>
<keyword evidence="9 14" id="KW-0443">Lipid metabolism</keyword>
<dbReference type="RefSeq" id="XP_006685813.1">
    <property type="nucleotide sequence ID" value="XM_006685750.1"/>
</dbReference>
<keyword evidence="5 14" id="KW-0444">Lipid biosynthesis</keyword>
<comment type="function">
    <text evidence="14">Catalyzes the third of the four reactions of the long-chain fatty acids elongation cycle. This endoplasmic reticulum-bound enzymatic process, allows the addition of two carbons to the chain of long- and very long-chain fatty acids/VLCFAs per cycle. This enzyme catalyzes the dehydration of the 3-hydroxyacyl-CoA intermediate into trans-2,3-enoyl-CoA, within each cycle of fatty acid elongation. Thereby, it participates to the production of VLCFAs of different chain lengths that are involved in multiple biological processes as precursors of membrane lipids and lipid mediators.</text>
</comment>
<feature type="transmembrane region" description="Helical" evidence="14">
    <location>
        <begin position="20"/>
        <end position="41"/>
    </location>
</feature>
<evidence type="ECO:0000256" key="1">
    <source>
        <dbReference type="ARBA" id="ARBA00004141"/>
    </source>
</evidence>
<evidence type="ECO:0000256" key="2">
    <source>
        <dbReference type="ARBA" id="ARBA00005194"/>
    </source>
</evidence>
<dbReference type="GeneID" id="18246886"/>
<dbReference type="InterPro" id="IPR007482">
    <property type="entry name" value="Tyr_Pase-like_PTPLA"/>
</dbReference>
<dbReference type="EMBL" id="GL996515">
    <property type="protein sequence ID" value="EGV65007.1"/>
    <property type="molecule type" value="Genomic_DNA"/>
</dbReference>
<evidence type="ECO:0000256" key="3">
    <source>
        <dbReference type="ARBA" id="ARBA00007811"/>
    </source>
</evidence>
<dbReference type="GO" id="GO:0042761">
    <property type="term" value="P:very long-chain fatty acid biosynthetic process"/>
    <property type="evidence" value="ECO:0007669"/>
    <property type="project" value="TreeGrafter"/>
</dbReference>
<evidence type="ECO:0000256" key="7">
    <source>
        <dbReference type="ARBA" id="ARBA00022832"/>
    </source>
</evidence>
<dbReference type="PANTHER" id="PTHR11035:SF3">
    <property type="entry name" value="VERY-LONG-CHAIN (3R)-3-HYDROXYACYL-COA DEHYDRATASE"/>
    <property type="match status" value="1"/>
</dbReference>
<feature type="transmembrane region" description="Helical" evidence="14">
    <location>
        <begin position="170"/>
        <end position="190"/>
    </location>
</feature>
<evidence type="ECO:0000256" key="10">
    <source>
        <dbReference type="ARBA" id="ARBA00023136"/>
    </source>
</evidence>
<evidence type="ECO:0000256" key="8">
    <source>
        <dbReference type="ARBA" id="ARBA00022989"/>
    </source>
</evidence>
<evidence type="ECO:0000313" key="16">
    <source>
        <dbReference type="Proteomes" id="UP000000707"/>
    </source>
</evidence>
<evidence type="ECO:0000313" key="15">
    <source>
        <dbReference type="EMBL" id="EGV65008.1"/>
    </source>
</evidence>
<feature type="transmembrane region" description="Helical" evidence="14">
    <location>
        <begin position="132"/>
        <end position="158"/>
    </location>
</feature>
<dbReference type="GO" id="GO:0102158">
    <property type="term" value="F:very-long-chain (3R)-3-hydroxyacyl-CoA dehydratase activity"/>
    <property type="evidence" value="ECO:0007669"/>
    <property type="project" value="UniProtKB-EC"/>
</dbReference>
<proteinExistence type="inferred from homology"/>
<gene>
    <name evidence="15" type="ORF">CANTEDRAFT_113290</name>
</gene>
<name>G3B1T5_CANTC</name>
<evidence type="ECO:0000256" key="5">
    <source>
        <dbReference type="ARBA" id="ARBA00022516"/>
    </source>
</evidence>
<evidence type="ECO:0000256" key="6">
    <source>
        <dbReference type="ARBA" id="ARBA00022692"/>
    </source>
</evidence>
<keyword evidence="16" id="KW-1185">Reference proteome</keyword>
<reference evidence="15 16" key="1">
    <citation type="journal article" date="2011" name="Proc. Natl. Acad. Sci. U.S.A.">
        <title>Comparative genomics of xylose-fermenting fungi for enhanced biofuel production.</title>
        <authorList>
            <person name="Wohlbach D.J."/>
            <person name="Kuo A."/>
            <person name="Sato T.K."/>
            <person name="Potts K.M."/>
            <person name="Salamov A.A."/>
            <person name="LaButti K.M."/>
            <person name="Sun H."/>
            <person name="Clum A."/>
            <person name="Pangilinan J.L."/>
            <person name="Lindquist E.A."/>
            <person name="Lucas S."/>
            <person name="Lapidus A."/>
            <person name="Jin M."/>
            <person name="Gunawan C."/>
            <person name="Balan V."/>
            <person name="Dale B.E."/>
            <person name="Jeffries T.W."/>
            <person name="Zinkel R."/>
            <person name="Barry K.W."/>
            <person name="Grigoriev I.V."/>
            <person name="Gasch A.P."/>
        </authorList>
    </citation>
    <scope>NUCLEOTIDE SEQUENCE [LARGE SCALE GENOMIC DNA]</scope>
    <source>
        <strain evidence="15">ATCC 10573</strain>
        <strain evidence="16">ATCC 10573 / BCRC 21748 / CBS 615 / JCM 9827 / NBRC 10315 / NRRL Y-1498 / VKM Y-70</strain>
    </source>
</reference>
<dbReference type="PANTHER" id="PTHR11035">
    <property type="entry name" value="VERY-LONG-CHAIN (3R)-3-HYDROXYACYL-COA DEHYDRATASE"/>
    <property type="match status" value="1"/>
</dbReference>
<evidence type="ECO:0000256" key="11">
    <source>
        <dbReference type="ARBA" id="ARBA00023160"/>
    </source>
</evidence>
<comment type="subcellular location">
    <subcellularLocation>
        <location evidence="14">Endoplasmic reticulum membrane</location>
        <topology evidence="14">Multi-pass membrane protein</topology>
    </subcellularLocation>
    <subcellularLocation>
        <location evidence="1">Membrane</location>
        <topology evidence="1">Multi-pass membrane protein</topology>
    </subcellularLocation>
</comment>
<dbReference type="GO" id="GO:0030497">
    <property type="term" value="P:fatty acid elongation"/>
    <property type="evidence" value="ECO:0007669"/>
    <property type="project" value="TreeGrafter"/>
</dbReference>
<dbReference type="HOGENOM" id="CLU_034302_6_1_1"/>
<dbReference type="EC" id="4.2.1.134" evidence="4 14"/>
<evidence type="ECO:0000256" key="9">
    <source>
        <dbReference type="ARBA" id="ARBA00023098"/>
    </source>
</evidence>
<feature type="transmembrane region" description="Helical" evidence="14">
    <location>
        <begin position="53"/>
        <end position="80"/>
    </location>
</feature>
<evidence type="ECO:0000256" key="14">
    <source>
        <dbReference type="RuleBase" id="RU363109"/>
    </source>
</evidence>
<keyword evidence="11 14" id="KW-0275">Fatty acid biosynthesis</keyword>
<keyword evidence="8 14" id="KW-1133">Transmembrane helix</keyword>
<keyword evidence="12 14" id="KW-0456">Lyase</keyword>
<accession>G3B1T5</accession>
<dbReference type="GO" id="GO:0030148">
    <property type="term" value="P:sphingolipid biosynthetic process"/>
    <property type="evidence" value="ECO:0007669"/>
    <property type="project" value="TreeGrafter"/>
</dbReference>